<gene>
    <name evidence="1" type="ORF">SAMN05192573_110108</name>
</gene>
<keyword evidence="2" id="KW-1185">Reference proteome</keyword>
<dbReference type="EMBL" id="FNCG01000010">
    <property type="protein sequence ID" value="SDH52077.1"/>
    <property type="molecule type" value="Genomic_DNA"/>
</dbReference>
<dbReference type="RefSeq" id="WP_091170655.1">
    <property type="nucleotide sequence ID" value="NZ_FNCG01000010.1"/>
</dbReference>
<dbReference type="AlphaFoldDB" id="A0A1G8D2L1"/>
<evidence type="ECO:0000313" key="2">
    <source>
        <dbReference type="Proteomes" id="UP000199705"/>
    </source>
</evidence>
<protein>
    <recommendedName>
        <fullName evidence="3">DUF4433 domain-containing protein</fullName>
    </recommendedName>
</protein>
<dbReference type="Proteomes" id="UP000199705">
    <property type="component" value="Unassembled WGS sequence"/>
</dbReference>
<accession>A0A1G8D2L1</accession>
<reference evidence="2" key="1">
    <citation type="submission" date="2016-10" db="EMBL/GenBank/DDBJ databases">
        <authorList>
            <person name="Varghese N."/>
            <person name="Submissions S."/>
        </authorList>
    </citation>
    <scope>NUCLEOTIDE SEQUENCE [LARGE SCALE GENOMIC DNA]</scope>
    <source>
        <strain evidence="2">Gh-67</strain>
    </source>
</reference>
<proteinExistence type="predicted"/>
<sequence>MIEDYALISKELFQVLQKKNVTYLYHANTVATSLTFIRAKALLSRFQVEADGLAQTSQTSDQKDKDHDVWDHLYLDGQDHHKEYSRANHYGPVVFIFKIELLNEDEFKQVYVMRSNPATWDENTTEVEKFYNDIDEVERDYKTNTKLDSQIMFTFRHQAYNLNLEKYLFAIGIDEPIIAVKVESGVQIGKRVNIRAIMKQAMEKNGLVDLPLLRRHNKVLHGCQCFFQYNYMYNFNKSKFLKLFDPKYV</sequence>
<evidence type="ECO:0008006" key="3">
    <source>
        <dbReference type="Google" id="ProtNLM"/>
    </source>
</evidence>
<name>A0A1G8D2L1_9SPHI</name>
<organism evidence="1 2">
    <name type="scientific">Mucilaginibacter gossypii</name>
    <dbReference type="NCBI Taxonomy" id="551996"/>
    <lineage>
        <taxon>Bacteria</taxon>
        <taxon>Pseudomonadati</taxon>
        <taxon>Bacteroidota</taxon>
        <taxon>Sphingobacteriia</taxon>
        <taxon>Sphingobacteriales</taxon>
        <taxon>Sphingobacteriaceae</taxon>
        <taxon>Mucilaginibacter</taxon>
    </lineage>
</organism>
<evidence type="ECO:0000313" key="1">
    <source>
        <dbReference type="EMBL" id="SDH52077.1"/>
    </source>
</evidence>
<dbReference type="STRING" id="551996.SAMN05192573_110108"/>